<dbReference type="EMBL" id="VAUP01000028">
    <property type="protein sequence ID" value="TLX42458.1"/>
    <property type="molecule type" value="Genomic_DNA"/>
</dbReference>
<protein>
    <submittedName>
        <fullName evidence="5">Lytic transglycosylase domain-containing protein</fullName>
    </submittedName>
</protein>
<dbReference type="InterPro" id="IPR008258">
    <property type="entry name" value="Transglycosylase_SLT_dom_1"/>
</dbReference>
<sequence>MAPAASPRFRRAGRIIAAALAFKVVAVLGAGPAFSQTSGEAAPDRPASTAPAPPDPAVANPAPAGPARGETVDQAICRLIDAAAAKEGLPAAFLTRLIWRESSFRPHVVSNKGAQGIAQFMPGTARERGLENPFDPEAAIPASAALLADLNRRFGNLGLAAAAYNAGPGRVSGFLNGGGLPEETRAYVRIITGRPAEDWAALRRQGIDKGADKAADKGGDKGSEAPALPQEACLATVAALRKGAPAPLAGEPANPLFAPWGVQISGNYVRDIALASFRREATRHPAEFGDLTPVIVATRVGGRGPRTFYRVRLPAQTKAEGMKICDRLRKAGGACLVLPN</sequence>
<comment type="similarity">
    <text evidence="1">Belongs to the transglycosylase Slt family.</text>
</comment>
<dbReference type="InterPro" id="IPR023346">
    <property type="entry name" value="Lysozyme-like_dom_sf"/>
</dbReference>
<organism evidence="5 6">
    <name type="scientific">Xanthobacter autotrophicus</name>
    <dbReference type="NCBI Taxonomy" id="280"/>
    <lineage>
        <taxon>Bacteria</taxon>
        <taxon>Pseudomonadati</taxon>
        <taxon>Pseudomonadota</taxon>
        <taxon>Alphaproteobacteria</taxon>
        <taxon>Hyphomicrobiales</taxon>
        <taxon>Xanthobacteraceae</taxon>
        <taxon>Xanthobacter</taxon>
    </lineage>
</organism>
<evidence type="ECO:0000313" key="5">
    <source>
        <dbReference type="EMBL" id="TLX42458.1"/>
    </source>
</evidence>
<comment type="caution">
    <text evidence="5">The sequence shown here is derived from an EMBL/GenBank/DDBJ whole genome shotgun (WGS) entry which is preliminary data.</text>
</comment>
<feature type="region of interest" description="Disordered" evidence="3">
    <location>
        <begin position="36"/>
        <end position="69"/>
    </location>
</feature>
<dbReference type="Pfam" id="PF01464">
    <property type="entry name" value="SLT"/>
    <property type="match status" value="1"/>
</dbReference>
<gene>
    <name evidence="5" type="ORF">FBQ73_12470</name>
</gene>
<feature type="domain" description="Transglycosylase SLT" evidence="4">
    <location>
        <begin position="79"/>
        <end position="172"/>
    </location>
</feature>
<reference evidence="5 6" key="1">
    <citation type="submission" date="2019-05" db="EMBL/GenBank/DDBJ databases">
        <authorList>
            <person name="Zhou X."/>
        </authorList>
    </citation>
    <scope>NUCLEOTIDE SEQUENCE [LARGE SCALE GENOMIC DNA]</scope>
    <source>
        <strain evidence="5 6">DSM 432</strain>
    </source>
</reference>
<evidence type="ECO:0000256" key="2">
    <source>
        <dbReference type="ARBA" id="ARBA00009387"/>
    </source>
</evidence>
<dbReference type="Gene3D" id="1.10.530.10">
    <property type="match status" value="1"/>
</dbReference>
<evidence type="ECO:0000256" key="1">
    <source>
        <dbReference type="ARBA" id="ARBA00007734"/>
    </source>
</evidence>
<comment type="similarity">
    <text evidence="2">Belongs to the virb1 family.</text>
</comment>
<proteinExistence type="inferred from homology"/>
<dbReference type="CDD" id="cd00254">
    <property type="entry name" value="LT-like"/>
    <property type="match status" value="1"/>
</dbReference>
<feature type="compositionally biased region" description="Low complexity" evidence="3">
    <location>
        <begin position="57"/>
        <end position="67"/>
    </location>
</feature>
<dbReference type="AlphaFoldDB" id="A0A6C1KDV8"/>
<evidence type="ECO:0000313" key="6">
    <source>
        <dbReference type="Proteomes" id="UP000305131"/>
    </source>
</evidence>
<evidence type="ECO:0000256" key="3">
    <source>
        <dbReference type="SAM" id="MobiDB-lite"/>
    </source>
</evidence>
<dbReference type="PANTHER" id="PTHR37423">
    <property type="entry name" value="SOLUBLE LYTIC MUREIN TRANSGLYCOSYLASE-RELATED"/>
    <property type="match status" value="1"/>
</dbReference>
<evidence type="ECO:0000259" key="4">
    <source>
        <dbReference type="Pfam" id="PF01464"/>
    </source>
</evidence>
<dbReference type="OrthoDB" id="9801695at2"/>
<dbReference type="Proteomes" id="UP000305131">
    <property type="component" value="Unassembled WGS sequence"/>
</dbReference>
<dbReference type="SUPFAM" id="SSF53955">
    <property type="entry name" value="Lysozyme-like"/>
    <property type="match status" value="1"/>
</dbReference>
<dbReference type="PANTHER" id="PTHR37423:SF2">
    <property type="entry name" value="MEMBRANE-BOUND LYTIC MUREIN TRANSGLYCOSYLASE C"/>
    <property type="match status" value="1"/>
</dbReference>
<name>A0A6C1KDV8_XANAU</name>
<dbReference type="GeneID" id="95774269"/>
<dbReference type="RefSeq" id="WP_138399824.1">
    <property type="nucleotide sequence ID" value="NZ_JBAFVI010000008.1"/>
</dbReference>
<accession>A0A6C1KDV8</accession>